<dbReference type="CDD" id="cd10443">
    <property type="entry name" value="GIY-YIG_HE_Tlr8p_PBC-V_like"/>
    <property type="match status" value="1"/>
</dbReference>
<comment type="caution">
    <text evidence="2">The sequence shown here is derived from an EMBL/GenBank/DDBJ whole genome shotgun (WGS) entry which is preliminary data.</text>
</comment>
<sequence length="282" mass="34109">MKLNQNRKPKQIIPENFQNPINQFSDDNPIGSDPMLYIYLIENEVNGKVYIGETDNIEKRWEKHKSKAKYIRKLRNNGIIIQTEYFINALIKHGFEVWKICEIDTAFTQEELDEKEIYWIAYYRQRLGRENVYNIHDGGTGGRNSDEALKKIGRIMSTRWEDDNWKQKRSEDQSRIMTKRWEDGDMSRENQSKSMDLKWKDDKFRNNQCRLFREKWTETKEANSKNGIYLRDPIKNEEEFRIDVEKLTLEQLVKKYKKSLNTIRKNIIYFLGKDFRKKRIRS</sequence>
<dbReference type="EMBL" id="LAZR01003770">
    <property type="protein sequence ID" value="KKN14905.1"/>
    <property type="molecule type" value="Genomic_DNA"/>
</dbReference>
<proteinExistence type="predicted"/>
<dbReference type="InterPro" id="IPR000305">
    <property type="entry name" value="GIY-YIG_endonuc"/>
</dbReference>
<dbReference type="SUPFAM" id="SSF82771">
    <property type="entry name" value="GIY-YIG endonuclease"/>
    <property type="match status" value="1"/>
</dbReference>
<evidence type="ECO:0000259" key="1">
    <source>
        <dbReference type="PROSITE" id="PS50164"/>
    </source>
</evidence>
<dbReference type="SMART" id="SM00465">
    <property type="entry name" value="GIYc"/>
    <property type="match status" value="1"/>
</dbReference>
<evidence type="ECO:0000313" key="2">
    <source>
        <dbReference type="EMBL" id="KKN14905.1"/>
    </source>
</evidence>
<dbReference type="PROSITE" id="PS50164">
    <property type="entry name" value="GIY_YIG"/>
    <property type="match status" value="1"/>
</dbReference>
<reference evidence="2" key="1">
    <citation type="journal article" date="2015" name="Nature">
        <title>Complex archaea that bridge the gap between prokaryotes and eukaryotes.</title>
        <authorList>
            <person name="Spang A."/>
            <person name="Saw J.H."/>
            <person name="Jorgensen S.L."/>
            <person name="Zaremba-Niedzwiedzka K."/>
            <person name="Martijn J."/>
            <person name="Lind A.E."/>
            <person name="van Eijk R."/>
            <person name="Schleper C."/>
            <person name="Guy L."/>
            <person name="Ettema T.J."/>
        </authorList>
    </citation>
    <scope>NUCLEOTIDE SEQUENCE</scope>
</reference>
<dbReference type="AlphaFoldDB" id="A0A0F9N5P3"/>
<gene>
    <name evidence="2" type="ORF">LCGC14_0991440</name>
</gene>
<protein>
    <recommendedName>
        <fullName evidence="1">GIY-YIG domain-containing protein</fullName>
    </recommendedName>
</protein>
<dbReference type="Gene3D" id="3.40.1440.10">
    <property type="entry name" value="GIY-YIG endonuclease"/>
    <property type="match status" value="1"/>
</dbReference>
<feature type="domain" description="GIY-YIG" evidence="1">
    <location>
        <begin position="34"/>
        <end position="129"/>
    </location>
</feature>
<dbReference type="Pfam" id="PF01541">
    <property type="entry name" value="GIY-YIG"/>
    <property type="match status" value="1"/>
</dbReference>
<dbReference type="InterPro" id="IPR035901">
    <property type="entry name" value="GIY-YIG_endonuc_sf"/>
</dbReference>
<organism evidence="2">
    <name type="scientific">marine sediment metagenome</name>
    <dbReference type="NCBI Taxonomy" id="412755"/>
    <lineage>
        <taxon>unclassified sequences</taxon>
        <taxon>metagenomes</taxon>
        <taxon>ecological metagenomes</taxon>
    </lineage>
</organism>
<accession>A0A0F9N5P3</accession>
<name>A0A0F9N5P3_9ZZZZ</name>